<keyword evidence="5" id="KW-0269">Exonuclease</keyword>
<evidence type="ECO:0000256" key="6">
    <source>
        <dbReference type="NCBIfam" id="TIGR01280"/>
    </source>
</evidence>
<dbReference type="GO" id="GO:0009318">
    <property type="term" value="C:exodeoxyribonuclease VII complex"/>
    <property type="evidence" value="ECO:0007669"/>
    <property type="project" value="UniProtKB-UniRule"/>
</dbReference>
<dbReference type="GO" id="GO:0006308">
    <property type="term" value="P:DNA catabolic process"/>
    <property type="evidence" value="ECO:0007669"/>
    <property type="project" value="UniProtKB-UniRule"/>
</dbReference>
<dbReference type="Proteomes" id="UP000636010">
    <property type="component" value="Unassembled WGS sequence"/>
</dbReference>
<dbReference type="InterPro" id="IPR003761">
    <property type="entry name" value="Exonuc_VII_S"/>
</dbReference>
<keyword evidence="4" id="KW-0378">Hydrolase</keyword>
<evidence type="ECO:0000256" key="3">
    <source>
        <dbReference type="ARBA" id="ARBA00022722"/>
    </source>
</evidence>
<keyword evidence="2" id="KW-0963">Cytoplasm</keyword>
<dbReference type="Pfam" id="PF02609">
    <property type="entry name" value="Exonuc_VII_S"/>
    <property type="match status" value="1"/>
</dbReference>
<keyword evidence="3" id="KW-0540">Nuclease</keyword>
<organism evidence="8 9">
    <name type="scientific">Marivirga lumbricoides</name>
    <dbReference type="NCBI Taxonomy" id="1046115"/>
    <lineage>
        <taxon>Bacteria</taxon>
        <taxon>Pseudomonadati</taxon>
        <taxon>Bacteroidota</taxon>
        <taxon>Cytophagia</taxon>
        <taxon>Cytophagales</taxon>
        <taxon>Marivirgaceae</taxon>
        <taxon>Marivirga</taxon>
    </lineage>
</organism>
<dbReference type="EMBL" id="PYVU01000022">
    <property type="protein sequence ID" value="PTB97179.1"/>
    <property type="molecule type" value="Genomic_DNA"/>
</dbReference>
<dbReference type="InterPro" id="IPR037004">
    <property type="entry name" value="Exonuc_VII_ssu_sf"/>
</dbReference>
<reference evidence="8 9" key="2">
    <citation type="submission" date="2018-03" db="EMBL/GenBank/DDBJ databases">
        <title>Cross-interface Injection: A General Nanoliter Liquid Handling Method Applied to Single Cells Genome Amplification Automated Nanoliter Liquid Handling Applied to Single Cell Multiple Displacement Amplification.</title>
        <authorList>
            <person name="Yun J."/>
            <person name="Xu P."/>
            <person name="Xu J."/>
            <person name="Dai X."/>
            <person name="Wang Y."/>
            <person name="Zheng X."/>
            <person name="Cao C."/>
            <person name="Yi Q."/>
            <person name="Zhu Y."/>
            <person name="Wang L."/>
            <person name="Dong Z."/>
            <person name="Huang Y."/>
            <person name="Huang L."/>
            <person name="Du W."/>
        </authorList>
    </citation>
    <scope>NUCLEOTIDE SEQUENCE [LARGE SCALE GENOMIC DNA]</scope>
    <source>
        <strain evidence="8 9">Z-D1-2</strain>
    </source>
</reference>
<evidence type="ECO:0000256" key="2">
    <source>
        <dbReference type="ARBA" id="ARBA00022490"/>
    </source>
</evidence>
<dbReference type="EMBL" id="BMEC01000004">
    <property type="protein sequence ID" value="GGC29691.1"/>
    <property type="molecule type" value="Genomic_DNA"/>
</dbReference>
<evidence type="ECO:0000313" key="8">
    <source>
        <dbReference type="EMBL" id="PTB97179.1"/>
    </source>
</evidence>
<proteinExistence type="inferred from homology"/>
<gene>
    <name evidence="8" type="primary">xseB</name>
    <name evidence="8" type="ORF">C9994_04165</name>
    <name evidence="7" type="ORF">GCM10011506_13860</name>
</gene>
<dbReference type="RefSeq" id="WP_188461659.1">
    <property type="nucleotide sequence ID" value="NZ_BAABHU010000004.1"/>
</dbReference>
<dbReference type="Gene3D" id="1.10.287.1040">
    <property type="entry name" value="Exonuclease VII, small subunit"/>
    <property type="match status" value="1"/>
</dbReference>
<evidence type="ECO:0000313" key="7">
    <source>
        <dbReference type="EMBL" id="GGC29691.1"/>
    </source>
</evidence>
<evidence type="ECO:0000313" key="9">
    <source>
        <dbReference type="Proteomes" id="UP000240608"/>
    </source>
</evidence>
<dbReference type="GO" id="GO:0008855">
    <property type="term" value="F:exodeoxyribonuclease VII activity"/>
    <property type="evidence" value="ECO:0007669"/>
    <property type="project" value="UniProtKB-UniRule"/>
</dbReference>
<dbReference type="Proteomes" id="UP000240608">
    <property type="component" value="Unassembled WGS sequence"/>
</dbReference>
<comment type="similarity">
    <text evidence="1">Belongs to the XseB family.</text>
</comment>
<dbReference type="AlphaFoldDB" id="A0A2T4DTN7"/>
<sequence length="67" mass="7702">MAKKKEIGYEEALKSLEALLYKIENDDIPMDKLSAMVDESMELLKICKAKLRGAEEKVEQSFHELDN</sequence>
<evidence type="ECO:0000256" key="1">
    <source>
        <dbReference type="ARBA" id="ARBA00009998"/>
    </source>
</evidence>
<dbReference type="SUPFAM" id="SSF116842">
    <property type="entry name" value="XseB-like"/>
    <property type="match status" value="1"/>
</dbReference>
<dbReference type="EC" id="3.1.11.6" evidence="6"/>
<evidence type="ECO:0000256" key="5">
    <source>
        <dbReference type="ARBA" id="ARBA00022839"/>
    </source>
</evidence>
<name>A0A2T4DTN7_9BACT</name>
<accession>A0A2T4DTN7</accession>
<protein>
    <recommendedName>
        <fullName evidence="6">Exodeoxyribonuclease VII small subunit</fullName>
        <ecNumber evidence="6">3.1.11.6</ecNumber>
    </recommendedName>
</protein>
<keyword evidence="10" id="KW-1185">Reference proteome</keyword>
<reference evidence="7" key="4">
    <citation type="submission" date="2024-05" db="EMBL/GenBank/DDBJ databases">
        <authorList>
            <person name="Sun Q."/>
            <person name="Zhou Y."/>
        </authorList>
    </citation>
    <scope>NUCLEOTIDE SEQUENCE</scope>
    <source>
        <strain evidence="7">CGMCC 1.10832</strain>
    </source>
</reference>
<evidence type="ECO:0000256" key="4">
    <source>
        <dbReference type="ARBA" id="ARBA00022801"/>
    </source>
</evidence>
<comment type="caution">
    <text evidence="8">The sequence shown here is derived from an EMBL/GenBank/DDBJ whole genome shotgun (WGS) entry which is preliminary data.</text>
</comment>
<evidence type="ECO:0000313" key="10">
    <source>
        <dbReference type="Proteomes" id="UP000636010"/>
    </source>
</evidence>
<dbReference type="NCBIfam" id="TIGR01280">
    <property type="entry name" value="xseB"/>
    <property type="match status" value="1"/>
</dbReference>
<reference evidence="7" key="1">
    <citation type="journal article" date="2014" name="Int. J. Syst. Evol. Microbiol.">
        <title>Complete genome of a new Firmicutes species belonging to the dominant human colonic microbiota ('Ruminococcus bicirculans') reveals two chromosomes and a selective capacity to utilize plant glucans.</title>
        <authorList>
            <consortium name="NISC Comparative Sequencing Program"/>
            <person name="Wegmann U."/>
            <person name="Louis P."/>
            <person name="Goesmann A."/>
            <person name="Henrissat B."/>
            <person name="Duncan S.H."/>
            <person name="Flint H.J."/>
        </authorList>
    </citation>
    <scope>NUCLEOTIDE SEQUENCE</scope>
    <source>
        <strain evidence="7">CGMCC 1.10832</strain>
    </source>
</reference>
<reference evidence="10" key="3">
    <citation type="journal article" date="2019" name="Int. J. Syst. Evol. Microbiol.">
        <title>The Global Catalogue of Microorganisms (GCM) 10K type strain sequencing project: providing services to taxonomists for standard genome sequencing and annotation.</title>
        <authorList>
            <consortium name="The Broad Institute Genomics Platform"/>
            <consortium name="The Broad Institute Genome Sequencing Center for Infectious Disease"/>
            <person name="Wu L."/>
            <person name="Ma J."/>
        </authorList>
    </citation>
    <scope>NUCLEOTIDE SEQUENCE [LARGE SCALE GENOMIC DNA]</scope>
    <source>
        <strain evidence="10">CGMCC 1.10832</strain>
    </source>
</reference>